<evidence type="ECO:0000313" key="2">
    <source>
        <dbReference type="EMBL" id="QQU48583.1"/>
    </source>
</evidence>
<dbReference type="EMBL" id="CP068146">
    <property type="protein sequence ID" value="QQU48583.1"/>
    <property type="molecule type" value="Genomic_DNA"/>
</dbReference>
<dbReference type="GO" id="GO:0003676">
    <property type="term" value="F:nucleic acid binding"/>
    <property type="evidence" value="ECO:0007669"/>
    <property type="project" value="InterPro"/>
</dbReference>
<gene>
    <name evidence="2" type="ORF">I6I39_07840</name>
</gene>
<evidence type="ECO:0000313" key="3">
    <source>
        <dbReference type="Proteomes" id="UP000595309"/>
    </source>
</evidence>
<feature type="domain" description="HNH" evidence="1">
    <location>
        <begin position="37"/>
        <end position="81"/>
    </location>
</feature>
<dbReference type="AlphaFoldDB" id="A0A7T9XWV4"/>
<dbReference type="GO" id="GO:0004519">
    <property type="term" value="F:endonuclease activity"/>
    <property type="evidence" value="ECO:0007669"/>
    <property type="project" value="InterPro"/>
</dbReference>
<evidence type="ECO:0000259" key="1">
    <source>
        <dbReference type="Pfam" id="PF01844"/>
    </source>
</evidence>
<protein>
    <recommendedName>
        <fullName evidence="1">HNH domain-containing protein</fullName>
    </recommendedName>
</protein>
<reference evidence="2 3" key="1">
    <citation type="submission" date="2021-01" db="EMBL/GenBank/DDBJ databases">
        <title>FDA dAtabase for Regulatory Grade micrObial Sequences (FDA-ARGOS): Supporting development and validation of Infectious Disease Dx tests.</title>
        <authorList>
            <person name="Blissenbach B."/>
            <person name="Krut O."/>
            <person name="Tallon L."/>
            <person name="Sadzewicz L."/>
            <person name="Zhao X."/>
            <person name="Boylan J."/>
            <person name="Ott S."/>
            <person name="Bowen H."/>
            <person name="Vavikolanu K."/>
            <person name="Mehta A."/>
            <person name="Aluvathingal J."/>
            <person name="Nadendla S."/>
            <person name="Yan Y."/>
            <person name="Sichtig H."/>
        </authorList>
    </citation>
    <scope>NUCLEOTIDE SEQUENCE [LARGE SCALE GENOMIC DNA]</scope>
    <source>
        <strain evidence="2 3">FDAARGOS_1082</strain>
    </source>
</reference>
<dbReference type="Proteomes" id="UP000595309">
    <property type="component" value="Chromosome"/>
</dbReference>
<sequence length="218" mass="25637">MFPVNKSQEAPASLAARRSYSEKDVIEALSRDFHNKCYICEVKDPLVLNVEHFRPHGDNLDKMYDWRNLFFACGRCNNIKRAKFDDMLDCTNQGINILISVKHVFPTLAYSNHVDIIPMNDSEETKQTAELIYSVFNDDHTGNKDLTRIFLLKRLMKIYRKLLELTLDYDDEDTLEEEKEHIAKKIKNMLKVEYEFSAFIRWSIIDATKLHHLKEGIF</sequence>
<accession>A0A7T9XWV4</accession>
<dbReference type="InterPro" id="IPR002711">
    <property type="entry name" value="HNH"/>
</dbReference>
<organism evidence="2 3">
    <name type="scientific">Yersinia enterocolitica</name>
    <dbReference type="NCBI Taxonomy" id="630"/>
    <lineage>
        <taxon>Bacteria</taxon>
        <taxon>Pseudomonadati</taxon>
        <taxon>Pseudomonadota</taxon>
        <taxon>Gammaproteobacteria</taxon>
        <taxon>Enterobacterales</taxon>
        <taxon>Yersiniaceae</taxon>
        <taxon>Yersinia</taxon>
    </lineage>
</organism>
<dbReference type="RefSeq" id="WP_050124418.1">
    <property type="nucleotide sequence ID" value="NZ_CGHW01000039.1"/>
</dbReference>
<dbReference type="Gene3D" id="1.10.30.50">
    <property type="match status" value="1"/>
</dbReference>
<proteinExistence type="predicted"/>
<dbReference type="Pfam" id="PF01844">
    <property type="entry name" value="HNH"/>
    <property type="match status" value="1"/>
</dbReference>
<dbReference type="GO" id="GO:0008270">
    <property type="term" value="F:zinc ion binding"/>
    <property type="evidence" value="ECO:0007669"/>
    <property type="project" value="InterPro"/>
</dbReference>
<name>A0A7T9XWV4_YEREN</name>